<keyword evidence="3" id="KW-1185">Reference proteome</keyword>
<accession>A0AAD7IFX6</accession>
<evidence type="ECO:0000313" key="2">
    <source>
        <dbReference type="EMBL" id="KAJ7740857.1"/>
    </source>
</evidence>
<organism evidence="2 3">
    <name type="scientific">Mycena metata</name>
    <dbReference type="NCBI Taxonomy" id="1033252"/>
    <lineage>
        <taxon>Eukaryota</taxon>
        <taxon>Fungi</taxon>
        <taxon>Dikarya</taxon>
        <taxon>Basidiomycota</taxon>
        <taxon>Agaricomycotina</taxon>
        <taxon>Agaricomycetes</taxon>
        <taxon>Agaricomycetidae</taxon>
        <taxon>Agaricales</taxon>
        <taxon>Marasmiineae</taxon>
        <taxon>Mycenaceae</taxon>
        <taxon>Mycena</taxon>
    </lineage>
</organism>
<name>A0AAD7IFX6_9AGAR</name>
<proteinExistence type="predicted"/>
<dbReference type="Proteomes" id="UP001215598">
    <property type="component" value="Unassembled WGS sequence"/>
</dbReference>
<protein>
    <recommendedName>
        <fullName evidence="4">Transmembrane protein</fullName>
    </recommendedName>
</protein>
<keyword evidence="1" id="KW-0812">Transmembrane</keyword>
<gene>
    <name evidence="2" type="ORF">B0H16DRAFT_53209</name>
</gene>
<evidence type="ECO:0000313" key="3">
    <source>
        <dbReference type="Proteomes" id="UP001215598"/>
    </source>
</evidence>
<comment type="caution">
    <text evidence="2">The sequence shown here is derived from an EMBL/GenBank/DDBJ whole genome shotgun (WGS) entry which is preliminary data.</text>
</comment>
<sequence length="146" mass="16721">MFLEIVVVAASHLLQPVKGIKLYHVPSILVEGDQLFPNLMGDQVSKLGFFLFIVVLLLVGFEFFIGKRCDASVEIPVTKNILGDVCRWKRLSSKMVRFFSSWSVDSRWAITCEDSTALKRGRIKLERCKPQFVVVENSMYYVPRTM</sequence>
<reference evidence="2" key="1">
    <citation type="submission" date="2023-03" db="EMBL/GenBank/DDBJ databases">
        <title>Massive genome expansion in bonnet fungi (Mycena s.s.) driven by repeated elements and novel gene families across ecological guilds.</title>
        <authorList>
            <consortium name="Lawrence Berkeley National Laboratory"/>
            <person name="Harder C.B."/>
            <person name="Miyauchi S."/>
            <person name="Viragh M."/>
            <person name="Kuo A."/>
            <person name="Thoen E."/>
            <person name="Andreopoulos B."/>
            <person name="Lu D."/>
            <person name="Skrede I."/>
            <person name="Drula E."/>
            <person name="Henrissat B."/>
            <person name="Morin E."/>
            <person name="Kohler A."/>
            <person name="Barry K."/>
            <person name="LaButti K."/>
            <person name="Morin E."/>
            <person name="Salamov A."/>
            <person name="Lipzen A."/>
            <person name="Mereny Z."/>
            <person name="Hegedus B."/>
            <person name="Baldrian P."/>
            <person name="Stursova M."/>
            <person name="Weitz H."/>
            <person name="Taylor A."/>
            <person name="Grigoriev I.V."/>
            <person name="Nagy L.G."/>
            <person name="Martin F."/>
            <person name="Kauserud H."/>
        </authorList>
    </citation>
    <scope>NUCLEOTIDE SEQUENCE</scope>
    <source>
        <strain evidence="2">CBHHK182m</strain>
    </source>
</reference>
<keyword evidence="1" id="KW-1133">Transmembrane helix</keyword>
<dbReference type="EMBL" id="JARKIB010000101">
    <property type="protein sequence ID" value="KAJ7740857.1"/>
    <property type="molecule type" value="Genomic_DNA"/>
</dbReference>
<dbReference type="AlphaFoldDB" id="A0AAD7IFX6"/>
<evidence type="ECO:0008006" key="4">
    <source>
        <dbReference type="Google" id="ProtNLM"/>
    </source>
</evidence>
<feature type="transmembrane region" description="Helical" evidence="1">
    <location>
        <begin position="43"/>
        <end position="65"/>
    </location>
</feature>
<evidence type="ECO:0000256" key="1">
    <source>
        <dbReference type="SAM" id="Phobius"/>
    </source>
</evidence>
<keyword evidence="1" id="KW-0472">Membrane</keyword>